<dbReference type="PANTHER" id="PTHR31319">
    <property type="entry name" value="ZINC FINGER PROTEIN CONSTANS-LIKE 4"/>
    <property type="match status" value="1"/>
</dbReference>
<evidence type="ECO:0008006" key="14">
    <source>
        <dbReference type="Google" id="ProtNLM"/>
    </source>
</evidence>
<evidence type="ECO:0000259" key="11">
    <source>
        <dbReference type="PROSITE" id="PS51017"/>
    </source>
</evidence>
<dbReference type="GO" id="GO:0008270">
    <property type="term" value="F:zinc ion binding"/>
    <property type="evidence" value="ECO:0007669"/>
    <property type="project" value="UniProtKB-KW"/>
</dbReference>
<evidence type="ECO:0000256" key="3">
    <source>
        <dbReference type="ARBA" id="ARBA00022723"/>
    </source>
</evidence>
<evidence type="ECO:0000256" key="2">
    <source>
        <dbReference type="ARBA" id="ARBA00010024"/>
    </source>
</evidence>
<organism evidence="12 13">
    <name type="scientific">Crotalaria pallida</name>
    <name type="common">Smooth rattlebox</name>
    <name type="synonym">Crotalaria striata</name>
    <dbReference type="NCBI Taxonomy" id="3830"/>
    <lineage>
        <taxon>Eukaryota</taxon>
        <taxon>Viridiplantae</taxon>
        <taxon>Streptophyta</taxon>
        <taxon>Embryophyta</taxon>
        <taxon>Tracheophyta</taxon>
        <taxon>Spermatophyta</taxon>
        <taxon>Magnoliopsida</taxon>
        <taxon>eudicotyledons</taxon>
        <taxon>Gunneridae</taxon>
        <taxon>Pentapetalae</taxon>
        <taxon>rosids</taxon>
        <taxon>fabids</taxon>
        <taxon>Fabales</taxon>
        <taxon>Fabaceae</taxon>
        <taxon>Papilionoideae</taxon>
        <taxon>50 kb inversion clade</taxon>
        <taxon>genistoids sensu lato</taxon>
        <taxon>core genistoids</taxon>
        <taxon>Crotalarieae</taxon>
        <taxon>Crotalaria</taxon>
    </lineage>
</organism>
<dbReference type="Pfam" id="PF00643">
    <property type="entry name" value="zf-B_box"/>
    <property type="match status" value="1"/>
</dbReference>
<evidence type="ECO:0000256" key="9">
    <source>
        <dbReference type="SAM" id="MobiDB-lite"/>
    </source>
</evidence>
<dbReference type="SMART" id="SM00336">
    <property type="entry name" value="BBOX"/>
    <property type="match status" value="2"/>
</dbReference>
<dbReference type="AlphaFoldDB" id="A0AAN9J445"/>
<feature type="compositionally biased region" description="Low complexity" evidence="9">
    <location>
        <begin position="282"/>
        <end position="291"/>
    </location>
</feature>
<keyword evidence="13" id="KW-1185">Reference proteome</keyword>
<evidence type="ECO:0000256" key="6">
    <source>
        <dbReference type="ARBA" id="ARBA00023242"/>
    </source>
</evidence>
<keyword evidence="4 7" id="KW-0863">Zinc-finger</keyword>
<keyword evidence="6 8" id="KW-0539">Nucleus</keyword>
<feature type="domain" description="CCT" evidence="11">
    <location>
        <begin position="298"/>
        <end position="340"/>
    </location>
</feature>
<feature type="domain" description="B box-type" evidence="10">
    <location>
        <begin position="20"/>
        <end position="67"/>
    </location>
</feature>
<dbReference type="CDD" id="cd19821">
    <property type="entry name" value="Bbox1_BBX-like"/>
    <property type="match status" value="2"/>
</dbReference>
<dbReference type="InterPro" id="IPR045281">
    <property type="entry name" value="CONSTANS-like"/>
</dbReference>
<evidence type="ECO:0000256" key="5">
    <source>
        <dbReference type="ARBA" id="ARBA00022833"/>
    </source>
</evidence>
<accession>A0AAN9J445</accession>
<feature type="domain" description="B box-type" evidence="10">
    <location>
        <begin position="63"/>
        <end position="110"/>
    </location>
</feature>
<protein>
    <recommendedName>
        <fullName evidence="14">CONSTANS-like protein</fullName>
    </recommendedName>
</protein>
<evidence type="ECO:0000256" key="4">
    <source>
        <dbReference type="ARBA" id="ARBA00022771"/>
    </source>
</evidence>
<evidence type="ECO:0000313" key="12">
    <source>
        <dbReference type="EMBL" id="KAK7291900.1"/>
    </source>
</evidence>
<dbReference type="InterPro" id="IPR010402">
    <property type="entry name" value="CCT_domain"/>
</dbReference>
<keyword evidence="3" id="KW-0479">Metal-binding</keyword>
<dbReference type="InterPro" id="IPR000315">
    <property type="entry name" value="Znf_B-box"/>
</dbReference>
<dbReference type="PANTHER" id="PTHR31319:SF53">
    <property type="entry name" value="ZINC FINGER PROTEIN CONSTANS-LIKE 5"/>
    <property type="match status" value="1"/>
</dbReference>
<dbReference type="Proteomes" id="UP001372338">
    <property type="component" value="Unassembled WGS sequence"/>
</dbReference>
<dbReference type="EMBL" id="JAYWIO010000001">
    <property type="protein sequence ID" value="KAK7291900.1"/>
    <property type="molecule type" value="Genomic_DNA"/>
</dbReference>
<evidence type="ECO:0000259" key="10">
    <source>
        <dbReference type="PROSITE" id="PS50119"/>
    </source>
</evidence>
<keyword evidence="5" id="KW-0862">Zinc</keyword>
<name>A0AAN9J445_CROPI</name>
<comment type="similarity">
    <text evidence="2">Belongs to the CONSTANS family.</text>
</comment>
<dbReference type="PROSITE" id="PS51017">
    <property type="entry name" value="CCT"/>
    <property type="match status" value="1"/>
</dbReference>
<sequence length="374" mass="40812">MGIERGGGLSLKALRSGWSVPPKLCDSCKLASAALFCHPDSAFLCIACDSKIHGVNKLASRHERVWMCEVCEQAPAAVTCKADAAALCVTCDSDIHSANPLAQRHERVPVEPFYDSAESIVKASAANFGFVVPTDDGIGFSQDDPWVIPNPNYGSKLMDAPDVKSREMFFSDMDPFLDFDNSNSFFHNPGNDSVVPVQTKPAPIINHHPSSEACFDIDFCRSKLSSFNYPSHSISQSVSISVSSSDVGVVPDGNTVSVSVSEMSYSFGRNSSESSGMVPGGSSQSQSQAAAQLCGMDREARVLRYREKRKNRKFEKTIRYASRKAYAETRPRIKGRFAKRTEIDSEVDRLYNPDVGSVPASFMLDPQYGVVPSF</sequence>
<reference evidence="12 13" key="1">
    <citation type="submission" date="2024-01" db="EMBL/GenBank/DDBJ databases">
        <title>The genomes of 5 underutilized Papilionoideae crops provide insights into root nodulation and disease resistanc.</title>
        <authorList>
            <person name="Yuan L."/>
        </authorList>
    </citation>
    <scope>NUCLEOTIDE SEQUENCE [LARGE SCALE GENOMIC DNA]</scope>
    <source>
        <strain evidence="12">ZHUSHIDOU_FW_LH</strain>
        <tissue evidence="12">Leaf</tissue>
    </source>
</reference>
<evidence type="ECO:0000256" key="7">
    <source>
        <dbReference type="PROSITE-ProRule" id="PRU00024"/>
    </source>
</evidence>
<dbReference type="GO" id="GO:0005634">
    <property type="term" value="C:nucleus"/>
    <property type="evidence" value="ECO:0007669"/>
    <property type="project" value="UniProtKB-SubCell"/>
</dbReference>
<dbReference type="GO" id="GO:0009909">
    <property type="term" value="P:regulation of flower development"/>
    <property type="evidence" value="ECO:0007669"/>
    <property type="project" value="InterPro"/>
</dbReference>
<proteinExistence type="inferred from homology"/>
<comment type="subcellular location">
    <subcellularLocation>
        <location evidence="1 8">Nucleus</location>
    </subcellularLocation>
</comment>
<gene>
    <name evidence="12" type="ORF">RIF29_07440</name>
</gene>
<dbReference type="InterPro" id="IPR049808">
    <property type="entry name" value="CONSTANS-like_Bbox1"/>
</dbReference>
<evidence type="ECO:0000256" key="1">
    <source>
        <dbReference type="ARBA" id="ARBA00004123"/>
    </source>
</evidence>
<dbReference type="GO" id="GO:0003700">
    <property type="term" value="F:DNA-binding transcription factor activity"/>
    <property type="evidence" value="ECO:0007669"/>
    <property type="project" value="TreeGrafter"/>
</dbReference>
<evidence type="ECO:0000256" key="8">
    <source>
        <dbReference type="PROSITE-ProRule" id="PRU00357"/>
    </source>
</evidence>
<evidence type="ECO:0000313" key="13">
    <source>
        <dbReference type="Proteomes" id="UP001372338"/>
    </source>
</evidence>
<dbReference type="Pfam" id="PF06203">
    <property type="entry name" value="CCT"/>
    <property type="match status" value="1"/>
</dbReference>
<dbReference type="PROSITE" id="PS50119">
    <property type="entry name" value="ZF_BBOX"/>
    <property type="match status" value="2"/>
</dbReference>
<comment type="caution">
    <text evidence="12">The sequence shown here is derived from an EMBL/GenBank/DDBJ whole genome shotgun (WGS) entry which is preliminary data.</text>
</comment>
<feature type="region of interest" description="Disordered" evidence="9">
    <location>
        <begin position="270"/>
        <end position="291"/>
    </location>
</feature>